<evidence type="ECO:0000313" key="2">
    <source>
        <dbReference type="Proteomes" id="UP000186607"/>
    </source>
</evidence>
<proteinExistence type="predicted"/>
<dbReference type="STRING" id="249408.BOO71_0000361"/>
<dbReference type="RefSeq" id="WP_075830068.1">
    <property type="nucleotide sequence ID" value="NZ_MSTI01000007.1"/>
</dbReference>
<sequence>MTALDLLNRLPRLLPDSTPSEALPPALIVGGLIYLASEGPSPVSAHRDQIKVPLNTTARQTARGVTWASGSRKPKPVQMQVRFRVEGINAFDVGTRAARWHALALAATGFAEGASSVAIRAVMDHEEPYGEGNARAFSVTYLLADPLWRLYPGDPSPQPNPIAGVAGNYPLGLLRVTAVEDGLYEVEPLAGVGFGAESGRTYSYPDATFTYSHLLEVIDDESQ</sequence>
<name>A0A1U7P4L2_9DEIO</name>
<reference evidence="1 2" key="1">
    <citation type="submission" date="2017-01" db="EMBL/GenBank/DDBJ databases">
        <title>Genome Analysis of Deinococcus marmoris KOPRI26562.</title>
        <authorList>
            <person name="Kim J.H."/>
            <person name="Oh H.-M."/>
        </authorList>
    </citation>
    <scope>NUCLEOTIDE SEQUENCE [LARGE SCALE GENOMIC DNA]</scope>
    <source>
        <strain evidence="1 2">KOPRI26562</strain>
    </source>
</reference>
<evidence type="ECO:0000313" key="1">
    <source>
        <dbReference type="EMBL" id="OLV20111.1"/>
    </source>
</evidence>
<organism evidence="1 2">
    <name type="scientific">Deinococcus marmoris</name>
    <dbReference type="NCBI Taxonomy" id="249408"/>
    <lineage>
        <taxon>Bacteria</taxon>
        <taxon>Thermotogati</taxon>
        <taxon>Deinococcota</taxon>
        <taxon>Deinococci</taxon>
        <taxon>Deinococcales</taxon>
        <taxon>Deinococcaceae</taxon>
        <taxon>Deinococcus</taxon>
    </lineage>
</organism>
<dbReference type="AlphaFoldDB" id="A0A1U7P4L2"/>
<comment type="caution">
    <text evidence="1">The sequence shown here is derived from an EMBL/GenBank/DDBJ whole genome shotgun (WGS) entry which is preliminary data.</text>
</comment>
<accession>A0A1U7P4L2</accession>
<dbReference type="OrthoDB" id="65896at2"/>
<dbReference type="Proteomes" id="UP000186607">
    <property type="component" value="Unassembled WGS sequence"/>
</dbReference>
<gene>
    <name evidence="1" type="ORF">BOO71_0000361</name>
</gene>
<keyword evidence="2" id="KW-1185">Reference proteome</keyword>
<protein>
    <submittedName>
        <fullName evidence="1">Uncharacterized protein</fullName>
    </submittedName>
</protein>
<dbReference type="EMBL" id="MSTI01000007">
    <property type="protein sequence ID" value="OLV20111.1"/>
    <property type="molecule type" value="Genomic_DNA"/>
</dbReference>